<feature type="signal peptide" evidence="1">
    <location>
        <begin position="1"/>
        <end position="27"/>
    </location>
</feature>
<evidence type="ECO:0000256" key="1">
    <source>
        <dbReference type="SAM" id="SignalP"/>
    </source>
</evidence>
<dbReference type="KEGG" id="sedi:EBB79_05960"/>
<name>A0A3T0N0D3_9RHOB</name>
<sequence length="154" mass="17171">MESLLLLRFAFLAALALLFHPARPALADQPMFHAEEGLAVAGYDTVAFFVEGRAVQGLSDHAVMWKGAVWRFVSADNQGRFEADPRAYAPVFGGYCAYAVSQGYLLSGSPQAWQIVDDELYLLYSPEVQDIWRSEMSDLIVMAHGNWPNVLRQD</sequence>
<keyword evidence="1" id="KW-0732">Signal</keyword>
<keyword evidence="3" id="KW-1185">Reference proteome</keyword>
<dbReference type="NCBIfam" id="NF041384">
    <property type="entry name" value="YHS_seleno_dom"/>
    <property type="match status" value="1"/>
</dbReference>
<dbReference type="EMBL" id="CP033219">
    <property type="protein sequence ID" value="AZV77480.1"/>
    <property type="molecule type" value="Genomic_DNA"/>
</dbReference>
<evidence type="ECO:0000313" key="3">
    <source>
        <dbReference type="Proteomes" id="UP000283063"/>
    </source>
</evidence>
<dbReference type="OrthoDB" id="344729at2"/>
<protein>
    <submittedName>
        <fullName evidence="2">Twin-arginine translocation pathway signal protein</fullName>
    </submittedName>
</protein>
<organism evidence="2 3">
    <name type="scientific">Parasedimentitalea marina</name>
    <dbReference type="NCBI Taxonomy" id="2483033"/>
    <lineage>
        <taxon>Bacteria</taxon>
        <taxon>Pseudomonadati</taxon>
        <taxon>Pseudomonadota</taxon>
        <taxon>Alphaproteobacteria</taxon>
        <taxon>Rhodobacterales</taxon>
        <taxon>Paracoccaceae</taxon>
        <taxon>Parasedimentitalea</taxon>
    </lineage>
</organism>
<gene>
    <name evidence="2" type="ORF">EBB79_05960</name>
</gene>
<feature type="chain" id="PRO_5019400914" evidence="1">
    <location>
        <begin position="28"/>
        <end position="154"/>
    </location>
</feature>
<dbReference type="Proteomes" id="UP000283063">
    <property type="component" value="Chromosome"/>
</dbReference>
<dbReference type="RefSeq" id="WP_127748036.1">
    <property type="nucleotide sequence ID" value="NZ_CP033219.1"/>
</dbReference>
<dbReference type="AlphaFoldDB" id="A0A3T0N0D3"/>
<proteinExistence type="predicted"/>
<accession>A0A3T0N0D3</accession>
<reference evidence="2 3" key="1">
    <citation type="submission" date="2018-10" db="EMBL/GenBank/DDBJ databases">
        <title>Parasedimentitalea marina sp. nov., a psychrophilic bacterium isolated from deep seawater of the New Britain Trench.</title>
        <authorList>
            <person name="Cao J."/>
        </authorList>
    </citation>
    <scope>NUCLEOTIDE SEQUENCE [LARGE SCALE GENOMIC DNA]</scope>
    <source>
        <strain evidence="2 3">W43</strain>
    </source>
</reference>
<evidence type="ECO:0000313" key="2">
    <source>
        <dbReference type="EMBL" id="AZV77480.1"/>
    </source>
</evidence>